<dbReference type="Gene3D" id="3.40.250.10">
    <property type="entry name" value="Rhodanese-like domain"/>
    <property type="match status" value="1"/>
</dbReference>
<dbReference type="CDD" id="cd02440">
    <property type="entry name" value="AdoMet_MTases"/>
    <property type="match status" value="1"/>
</dbReference>
<dbReference type="SUPFAM" id="SSF52821">
    <property type="entry name" value="Rhodanese/Cell cycle control phosphatase"/>
    <property type="match status" value="1"/>
</dbReference>
<gene>
    <name evidence="2" type="ORF">UFOPK3376_02501</name>
</gene>
<dbReference type="PANTHER" id="PTHR44086">
    <property type="entry name" value="THIOSULFATE SULFURTRANSFERASE RDL2, MITOCHONDRIAL-RELATED"/>
    <property type="match status" value="1"/>
</dbReference>
<accession>A0A6J7F1M9</accession>
<dbReference type="SMART" id="SM00450">
    <property type="entry name" value="RHOD"/>
    <property type="match status" value="1"/>
</dbReference>
<dbReference type="AlphaFoldDB" id="A0A6J7F1M9"/>
<dbReference type="InterPro" id="IPR036873">
    <property type="entry name" value="Rhodanese-like_dom_sf"/>
</dbReference>
<dbReference type="InterPro" id="IPR001763">
    <property type="entry name" value="Rhodanese-like_dom"/>
</dbReference>
<dbReference type="SUPFAM" id="SSF53335">
    <property type="entry name" value="S-adenosyl-L-methionine-dependent methyltransferases"/>
    <property type="match status" value="1"/>
</dbReference>
<dbReference type="PANTHER" id="PTHR44086:SF10">
    <property type="entry name" value="THIOSULFATE SULFURTRANSFERASE_RHODANESE-LIKE DOMAIN-CONTAINING PROTEIN 3"/>
    <property type="match status" value="1"/>
</dbReference>
<dbReference type="GO" id="GO:0004792">
    <property type="term" value="F:thiosulfate-cyanide sulfurtransferase activity"/>
    <property type="evidence" value="ECO:0007669"/>
    <property type="project" value="TreeGrafter"/>
</dbReference>
<feature type="domain" description="Rhodanese" evidence="1">
    <location>
        <begin position="234"/>
        <end position="332"/>
    </location>
</feature>
<sequence>MSDGVPPDLANAAVVSPRWVTWRERTDINDYDQRFERMAAAGQHVHGEADFIAGYAASSILDAGCGTGRIAIELDRRGCDVVGVDLDADMIAAAQRKAPHMSWAVQDLARMQLSRRFGLVAMPGNVMLFCQPDDRRLIVHNLAQHLEPGGMLLAGFTLEPNGYTLAQWDQHCAASGLTLLERFSTWERQPFAESSGYHVSVHRRVDRFTVHDLLAEARSGLSRLSPAQLSEALRRDDVVVLDTRQGSDRETDGCIEHSLHCPRTVVEWRADPASGYSSPAISGFGQRIVVVCNDGYSSSLAAATLQRLGFTHATDLIGGFQAWSSGGFPVVRPPVA</sequence>
<dbReference type="Pfam" id="PF13649">
    <property type="entry name" value="Methyltransf_25"/>
    <property type="match status" value="1"/>
</dbReference>
<protein>
    <submittedName>
        <fullName evidence="2">Unannotated protein</fullName>
    </submittedName>
</protein>
<organism evidence="2">
    <name type="scientific">freshwater metagenome</name>
    <dbReference type="NCBI Taxonomy" id="449393"/>
    <lineage>
        <taxon>unclassified sequences</taxon>
        <taxon>metagenomes</taxon>
        <taxon>ecological metagenomes</taxon>
    </lineage>
</organism>
<dbReference type="EMBL" id="CAFBLP010000082">
    <property type="protein sequence ID" value="CAB4887514.1"/>
    <property type="molecule type" value="Genomic_DNA"/>
</dbReference>
<dbReference type="Pfam" id="PF00581">
    <property type="entry name" value="Rhodanese"/>
    <property type="match status" value="1"/>
</dbReference>
<dbReference type="PROSITE" id="PS50206">
    <property type="entry name" value="RHODANESE_3"/>
    <property type="match status" value="1"/>
</dbReference>
<dbReference type="InterPro" id="IPR029063">
    <property type="entry name" value="SAM-dependent_MTases_sf"/>
</dbReference>
<proteinExistence type="predicted"/>
<name>A0A6J7F1M9_9ZZZZ</name>
<evidence type="ECO:0000313" key="2">
    <source>
        <dbReference type="EMBL" id="CAB4887514.1"/>
    </source>
</evidence>
<dbReference type="InterPro" id="IPR041698">
    <property type="entry name" value="Methyltransf_25"/>
</dbReference>
<reference evidence="2" key="1">
    <citation type="submission" date="2020-05" db="EMBL/GenBank/DDBJ databases">
        <authorList>
            <person name="Chiriac C."/>
            <person name="Salcher M."/>
            <person name="Ghai R."/>
            <person name="Kavagutti S V."/>
        </authorList>
    </citation>
    <scope>NUCLEOTIDE SEQUENCE</scope>
</reference>
<evidence type="ECO:0000259" key="1">
    <source>
        <dbReference type="PROSITE" id="PS50206"/>
    </source>
</evidence>
<dbReference type="Gene3D" id="3.40.50.150">
    <property type="entry name" value="Vaccinia Virus protein VP39"/>
    <property type="match status" value="1"/>
</dbReference>